<keyword evidence="2" id="KW-0456">Lyase</keyword>
<dbReference type="GO" id="GO:0005829">
    <property type="term" value="C:cytosol"/>
    <property type="evidence" value="ECO:0007669"/>
    <property type="project" value="TreeGrafter"/>
</dbReference>
<dbReference type="InterPro" id="IPR036409">
    <property type="entry name" value="Aldolase_II/adducin_N_sf"/>
</dbReference>
<gene>
    <name evidence="4" type="ORF">J4203_07490</name>
</gene>
<protein>
    <submittedName>
        <fullName evidence="4">Class II aldolase/adducin family protein</fullName>
    </submittedName>
</protein>
<sequence length="197" mass="21752">MPESYRGTKFETVFMNRASFKVDKAKDLVKWAHELAAKGFCPPQGEGAGTSGNLSARYKNGCLITRTGADLGKIVEDEFVNVEDVNMVDVRVAVTGKYEPSSESMVHMAIYRSRRDANAVFHGHSPDILAHARALGVPETKSEVEYGTRKEVEEVLSALKQTHFVVVKGHGFYCLGKTLDECGKRAVEMLEKARALK</sequence>
<evidence type="ECO:0000313" key="5">
    <source>
        <dbReference type="Proteomes" id="UP000678237"/>
    </source>
</evidence>
<proteinExistence type="predicted"/>
<name>A0A8T4LDH3_9ARCH</name>
<comment type="caution">
    <text evidence="4">The sequence shown here is derived from an EMBL/GenBank/DDBJ whole genome shotgun (WGS) entry which is preliminary data.</text>
</comment>
<dbReference type="Pfam" id="PF00596">
    <property type="entry name" value="Aldolase_II"/>
    <property type="match status" value="1"/>
</dbReference>
<dbReference type="SMART" id="SM01007">
    <property type="entry name" value="Aldolase_II"/>
    <property type="match status" value="1"/>
</dbReference>
<dbReference type="GO" id="GO:0019323">
    <property type="term" value="P:pentose catabolic process"/>
    <property type="evidence" value="ECO:0007669"/>
    <property type="project" value="TreeGrafter"/>
</dbReference>
<dbReference type="SUPFAM" id="SSF53639">
    <property type="entry name" value="AraD/HMP-PK domain-like"/>
    <property type="match status" value="1"/>
</dbReference>
<dbReference type="InterPro" id="IPR001303">
    <property type="entry name" value="Aldolase_II/adducin_N"/>
</dbReference>
<keyword evidence="1" id="KW-0479">Metal-binding</keyword>
<dbReference type="InterPro" id="IPR050197">
    <property type="entry name" value="Aldolase_class_II_sugar_metab"/>
</dbReference>
<evidence type="ECO:0000313" key="4">
    <source>
        <dbReference type="EMBL" id="MBS3063679.1"/>
    </source>
</evidence>
<reference evidence="4" key="2">
    <citation type="submission" date="2021-05" db="EMBL/GenBank/DDBJ databases">
        <title>Protein family content uncovers lineage relationships and bacterial pathway maintenance mechanisms in DPANN archaea.</title>
        <authorList>
            <person name="Castelle C.J."/>
            <person name="Meheust R."/>
            <person name="Jaffe A.L."/>
            <person name="Seitz K."/>
            <person name="Gong X."/>
            <person name="Baker B.J."/>
            <person name="Banfield J.F."/>
        </authorList>
    </citation>
    <scope>NUCLEOTIDE SEQUENCE</scope>
    <source>
        <strain evidence="4">RIFCSPLOWO2_01_FULL_58_19</strain>
    </source>
</reference>
<evidence type="ECO:0000256" key="2">
    <source>
        <dbReference type="ARBA" id="ARBA00023239"/>
    </source>
</evidence>
<reference evidence="4" key="1">
    <citation type="submission" date="2021-03" db="EMBL/GenBank/DDBJ databases">
        <authorList>
            <person name="Jaffe A."/>
        </authorList>
    </citation>
    <scope>NUCLEOTIDE SEQUENCE</scope>
    <source>
        <strain evidence="4">RIFCSPLOWO2_01_FULL_58_19</strain>
    </source>
</reference>
<organism evidence="4 5">
    <name type="scientific">Candidatus Iainarchaeum sp</name>
    <dbReference type="NCBI Taxonomy" id="3101447"/>
    <lineage>
        <taxon>Archaea</taxon>
        <taxon>Candidatus Iainarchaeota</taxon>
        <taxon>Candidatus Iainarchaeia</taxon>
        <taxon>Candidatus Iainarchaeales</taxon>
        <taxon>Candidatus Iainarchaeaceae</taxon>
        <taxon>Candidatus Iainarchaeum</taxon>
    </lineage>
</organism>
<dbReference type="PANTHER" id="PTHR22789:SF0">
    <property type="entry name" value="3-OXO-TETRONATE 4-PHOSPHATE DECARBOXYLASE-RELATED"/>
    <property type="match status" value="1"/>
</dbReference>
<dbReference type="PANTHER" id="PTHR22789">
    <property type="entry name" value="FUCULOSE PHOSPHATE ALDOLASE"/>
    <property type="match status" value="1"/>
</dbReference>
<accession>A0A8T4LDH3</accession>
<evidence type="ECO:0000256" key="1">
    <source>
        <dbReference type="ARBA" id="ARBA00022723"/>
    </source>
</evidence>
<feature type="domain" description="Class II aldolase/adducin N-terminal" evidence="3">
    <location>
        <begin position="26"/>
        <end position="197"/>
    </location>
</feature>
<dbReference type="Proteomes" id="UP000678237">
    <property type="component" value="Unassembled WGS sequence"/>
</dbReference>
<dbReference type="GO" id="GO:0046872">
    <property type="term" value="F:metal ion binding"/>
    <property type="evidence" value="ECO:0007669"/>
    <property type="project" value="UniProtKB-KW"/>
</dbReference>
<dbReference type="GO" id="GO:0016832">
    <property type="term" value="F:aldehyde-lyase activity"/>
    <property type="evidence" value="ECO:0007669"/>
    <property type="project" value="TreeGrafter"/>
</dbReference>
<dbReference type="Gene3D" id="3.40.225.10">
    <property type="entry name" value="Class II aldolase/adducin N-terminal domain"/>
    <property type="match status" value="1"/>
</dbReference>
<dbReference type="AlphaFoldDB" id="A0A8T4LDH3"/>
<evidence type="ECO:0000259" key="3">
    <source>
        <dbReference type="SMART" id="SM01007"/>
    </source>
</evidence>
<dbReference type="EMBL" id="JAGVWE010000006">
    <property type="protein sequence ID" value="MBS3063679.1"/>
    <property type="molecule type" value="Genomic_DNA"/>
</dbReference>